<dbReference type="Pfam" id="PF12728">
    <property type="entry name" value="HTH_17"/>
    <property type="match status" value="1"/>
</dbReference>
<reference evidence="4" key="1">
    <citation type="journal article" date="2019" name="Int. J. Syst. Evol. Microbiol.">
        <title>The Global Catalogue of Microorganisms (GCM) 10K type strain sequencing project: providing services to taxonomists for standard genome sequencing and annotation.</title>
        <authorList>
            <consortium name="The Broad Institute Genomics Platform"/>
            <consortium name="The Broad Institute Genome Sequencing Center for Infectious Disease"/>
            <person name="Wu L."/>
            <person name="Ma J."/>
        </authorList>
    </citation>
    <scope>NUCLEOTIDE SEQUENCE [LARGE SCALE GENOMIC DNA]</scope>
    <source>
        <strain evidence="4">JCM 31486</strain>
    </source>
</reference>
<feature type="domain" description="Helix-turn-helix" evidence="2">
    <location>
        <begin position="78"/>
        <end position="124"/>
    </location>
</feature>
<organism evidence="3 4">
    <name type="scientific">Kibdelosporangium lantanae</name>
    <dbReference type="NCBI Taxonomy" id="1497396"/>
    <lineage>
        <taxon>Bacteria</taxon>
        <taxon>Bacillati</taxon>
        <taxon>Actinomycetota</taxon>
        <taxon>Actinomycetes</taxon>
        <taxon>Pseudonocardiales</taxon>
        <taxon>Pseudonocardiaceae</taxon>
        <taxon>Kibdelosporangium</taxon>
    </lineage>
</organism>
<evidence type="ECO:0000313" key="4">
    <source>
        <dbReference type="Proteomes" id="UP001597045"/>
    </source>
</evidence>
<dbReference type="InterPro" id="IPR009061">
    <property type="entry name" value="DNA-bd_dom_put_sf"/>
</dbReference>
<dbReference type="InterPro" id="IPR010093">
    <property type="entry name" value="SinI_DNA-bd"/>
</dbReference>
<keyword evidence="4" id="KW-1185">Reference proteome</keyword>
<protein>
    <submittedName>
        <fullName evidence="3">Helix-turn-helix domain-containing protein</fullName>
    </submittedName>
</protein>
<evidence type="ECO:0000259" key="2">
    <source>
        <dbReference type="Pfam" id="PF12728"/>
    </source>
</evidence>
<dbReference type="EMBL" id="JBHTIS010000367">
    <property type="protein sequence ID" value="MFD1045648.1"/>
    <property type="molecule type" value="Genomic_DNA"/>
</dbReference>
<feature type="region of interest" description="Disordered" evidence="1">
    <location>
        <begin position="135"/>
        <end position="157"/>
    </location>
</feature>
<sequence>MSATLEERTVLPPDEPQRPAVERLARAMANHTDPQARLIGPDGNQIDLPDAVYVALRLVVDAMSKGMGVTIQPSNAELTTQQAADLLHISRPTLVRLLTAGKIPFHQVGRHRRIYLEDLLHYEETARHDRQAALAELSRESAADGTDDESDQIITRH</sequence>
<proteinExistence type="predicted"/>
<dbReference type="Proteomes" id="UP001597045">
    <property type="component" value="Unassembled WGS sequence"/>
</dbReference>
<evidence type="ECO:0000313" key="3">
    <source>
        <dbReference type="EMBL" id="MFD1045648.1"/>
    </source>
</evidence>
<comment type="caution">
    <text evidence="3">The sequence shown here is derived from an EMBL/GenBank/DDBJ whole genome shotgun (WGS) entry which is preliminary data.</text>
</comment>
<accession>A0ABW3M545</accession>
<dbReference type="SUPFAM" id="SSF46955">
    <property type="entry name" value="Putative DNA-binding domain"/>
    <property type="match status" value="1"/>
</dbReference>
<name>A0ABW3M545_9PSEU</name>
<dbReference type="InterPro" id="IPR041657">
    <property type="entry name" value="HTH_17"/>
</dbReference>
<gene>
    <name evidence="3" type="ORF">ACFQ1S_08735</name>
</gene>
<evidence type="ECO:0000256" key="1">
    <source>
        <dbReference type="SAM" id="MobiDB-lite"/>
    </source>
</evidence>
<dbReference type="NCBIfam" id="TIGR01764">
    <property type="entry name" value="excise"/>
    <property type="match status" value="1"/>
</dbReference>